<gene>
    <name evidence="2" type="ORF">GGQ89_000290</name>
    <name evidence="3" type="ORF">JYA60_16220</name>
</gene>
<proteinExistence type="predicted"/>
<protein>
    <submittedName>
        <fullName evidence="3">Endonuclease domain-containing protein</fullName>
    </submittedName>
    <submittedName>
        <fullName evidence="2">Very-short-patch-repair endonuclease</fullName>
    </submittedName>
</protein>
<dbReference type="Proteomes" id="UP000704529">
    <property type="component" value="Unassembled WGS sequence"/>
</dbReference>
<dbReference type="InterPro" id="IPR007569">
    <property type="entry name" value="DUF559"/>
</dbReference>
<reference evidence="3" key="2">
    <citation type="submission" date="2021-01" db="EMBL/GenBank/DDBJ databases">
        <title>Genome Sequencing of Type Strains.</title>
        <authorList>
            <person name="Lemaire J.F."/>
            <person name="Inderbitzin P."/>
            <person name="Collins S.B."/>
            <person name="Wespe N."/>
            <person name="Knight-Connoni V."/>
        </authorList>
    </citation>
    <scope>NUCLEOTIDE SEQUENCE</scope>
    <source>
        <strain evidence="3">DSM 14562</strain>
    </source>
</reference>
<accession>A0AA41A1A0</accession>
<keyword evidence="3" id="KW-0378">Hydrolase</keyword>
<organism evidence="3 5">
    <name type="scientific">Sphingomonas yabuuchiae</name>
    <dbReference type="NCBI Taxonomy" id="172044"/>
    <lineage>
        <taxon>Bacteria</taxon>
        <taxon>Pseudomonadati</taxon>
        <taxon>Pseudomonadota</taxon>
        <taxon>Alphaproteobacteria</taxon>
        <taxon>Sphingomonadales</taxon>
        <taxon>Sphingomonadaceae</taxon>
        <taxon>Sphingomonas</taxon>
    </lineage>
</organism>
<dbReference type="EMBL" id="JAFHKU010000133">
    <property type="protein sequence ID" value="MBN3559772.1"/>
    <property type="molecule type" value="Genomic_DNA"/>
</dbReference>
<dbReference type="EMBL" id="JACHNX010000001">
    <property type="protein sequence ID" value="MBB4608102.1"/>
    <property type="molecule type" value="Genomic_DNA"/>
</dbReference>
<keyword evidence="3" id="KW-0540">Nuclease</keyword>
<dbReference type="AlphaFoldDB" id="A0AA41A1A0"/>
<evidence type="ECO:0000313" key="3">
    <source>
        <dbReference type="EMBL" id="MBN3559772.1"/>
    </source>
</evidence>
<reference evidence="2 4" key="1">
    <citation type="submission" date="2020-08" db="EMBL/GenBank/DDBJ databases">
        <title>Genomic Encyclopedia of Type Strains, Phase IV (KMG-IV): sequencing the most valuable type-strain genomes for metagenomic binning, comparative biology and taxonomic classification.</title>
        <authorList>
            <person name="Goeker M."/>
        </authorList>
    </citation>
    <scope>NUCLEOTIDE SEQUENCE [LARGE SCALE GENOMIC DNA]</scope>
    <source>
        <strain evidence="2 4">DSM 14562</strain>
    </source>
</reference>
<sequence length="113" mass="13280">MQTDPVLRDRARAMRREMTEPQKRLWLILRDRRFHGIKFSRQVAIGPYIADFAARSHKLVIEVDGDTHNDQSRDAHRTTWLQGRGYAVIRFRNADVMTNPDGVAHTLMNRLIR</sequence>
<dbReference type="Proteomes" id="UP000584663">
    <property type="component" value="Unassembled WGS sequence"/>
</dbReference>
<dbReference type="PANTHER" id="PTHR38590">
    <property type="entry name" value="BLL0828 PROTEIN"/>
    <property type="match status" value="1"/>
</dbReference>
<dbReference type="Gene3D" id="3.40.960.10">
    <property type="entry name" value="VSR Endonuclease"/>
    <property type="match status" value="1"/>
</dbReference>
<evidence type="ECO:0000313" key="2">
    <source>
        <dbReference type="EMBL" id="MBB4608102.1"/>
    </source>
</evidence>
<comment type="caution">
    <text evidence="3">The sequence shown here is derived from an EMBL/GenBank/DDBJ whole genome shotgun (WGS) entry which is preliminary data.</text>
</comment>
<dbReference type="GO" id="GO:0004519">
    <property type="term" value="F:endonuclease activity"/>
    <property type="evidence" value="ECO:0007669"/>
    <property type="project" value="UniProtKB-KW"/>
</dbReference>
<dbReference type="PANTHER" id="PTHR38590:SF1">
    <property type="entry name" value="BLL0828 PROTEIN"/>
    <property type="match status" value="1"/>
</dbReference>
<dbReference type="InterPro" id="IPR011335">
    <property type="entry name" value="Restrct_endonuc-II-like"/>
</dbReference>
<name>A0AA41A1A0_9SPHN</name>
<evidence type="ECO:0000313" key="5">
    <source>
        <dbReference type="Proteomes" id="UP000704529"/>
    </source>
</evidence>
<keyword evidence="4" id="KW-1185">Reference proteome</keyword>
<evidence type="ECO:0000259" key="1">
    <source>
        <dbReference type="Pfam" id="PF04480"/>
    </source>
</evidence>
<dbReference type="RefSeq" id="WP_184103541.1">
    <property type="nucleotide sequence ID" value="NZ_JACHNX010000001.1"/>
</dbReference>
<dbReference type="CDD" id="cd01038">
    <property type="entry name" value="Endonuclease_DUF559"/>
    <property type="match status" value="1"/>
</dbReference>
<dbReference type="Pfam" id="PF04480">
    <property type="entry name" value="DUF559"/>
    <property type="match status" value="1"/>
</dbReference>
<keyword evidence="3" id="KW-0255">Endonuclease</keyword>
<evidence type="ECO:0000313" key="4">
    <source>
        <dbReference type="Proteomes" id="UP000584663"/>
    </source>
</evidence>
<feature type="domain" description="DUF559" evidence="1">
    <location>
        <begin position="8"/>
        <end position="110"/>
    </location>
</feature>
<dbReference type="InterPro" id="IPR047216">
    <property type="entry name" value="Endonuclease_DUF559_bact"/>
</dbReference>
<dbReference type="SUPFAM" id="SSF52980">
    <property type="entry name" value="Restriction endonuclease-like"/>
    <property type="match status" value="1"/>
</dbReference>